<dbReference type="EMBL" id="QPMH01000035">
    <property type="protein sequence ID" value="RDD60213.1"/>
    <property type="molecule type" value="Genomic_DNA"/>
</dbReference>
<protein>
    <recommendedName>
        <fullName evidence="1">Peptidase M15A C-terminal domain-containing protein</fullName>
    </recommendedName>
</protein>
<keyword evidence="3" id="KW-1185">Reference proteome</keyword>
<organism evidence="2 3">
    <name type="scientific">Ferruginivarius sediminum</name>
    <dbReference type="NCBI Taxonomy" id="2661937"/>
    <lineage>
        <taxon>Bacteria</taxon>
        <taxon>Pseudomonadati</taxon>
        <taxon>Pseudomonadota</taxon>
        <taxon>Alphaproteobacteria</taxon>
        <taxon>Rhodospirillales</taxon>
        <taxon>Rhodospirillaceae</taxon>
        <taxon>Ferruginivarius</taxon>
    </lineage>
</organism>
<dbReference type="SUPFAM" id="SSF55166">
    <property type="entry name" value="Hedgehog/DD-peptidase"/>
    <property type="match status" value="1"/>
</dbReference>
<name>A0A369T4E9_9PROT</name>
<dbReference type="Proteomes" id="UP000253941">
    <property type="component" value="Unassembled WGS sequence"/>
</dbReference>
<dbReference type="Pfam" id="PF08291">
    <property type="entry name" value="Peptidase_M15_3"/>
    <property type="match status" value="1"/>
</dbReference>
<comment type="caution">
    <text evidence="2">The sequence shown here is derived from an EMBL/GenBank/DDBJ whole genome shotgun (WGS) entry which is preliminary data.</text>
</comment>
<dbReference type="Gene3D" id="3.30.1380.10">
    <property type="match status" value="1"/>
</dbReference>
<reference evidence="2 3" key="1">
    <citation type="submission" date="2018-07" db="EMBL/GenBank/DDBJ databases">
        <title>Venubactetium sediminum gen. nov., sp. nov., isolated from a marine solar saltern.</title>
        <authorList>
            <person name="Wang S."/>
        </authorList>
    </citation>
    <scope>NUCLEOTIDE SEQUENCE [LARGE SCALE GENOMIC DNA]</scope>
    <source>
        <strain evidence="2 3">WD2A32</strain>
    </source>
</reference>
<sequence length="143" mass="15649">MEALMERVDIRHPSTGKVLFAHEELQSPDTGEVRLHPGFADNLAYLRMVFGRPMVVTSCCRSAAHNAAIGGHPRSLHVHDRPNHGLAGAAAIDISATDGVYRRELLRQALDLGWAVGVSRSFLHLDRRDLVGMTPIVFAYGGK</sequence>
<evidence type="ECO:0000259" key="1">
    <source>
        <dbReference type="Pfam" id="PF08291"/>
    </source>
</evidence>
<proteinExistence type="predicted"/>
<accession>A0A369T4E9</accession>
<gene>
    <name evidence="2" type="ORF">DRB17_19230</name>
</gene>
<feature type="domain" description="Peptidase M15A C-terminal" evidence="1">
    <location>
        <begin position="39"/>
        <end position="126"/>
    </location>
</feature>
<dbReference type="InterPro" id="IPR009045">
    <property type="entry name" value="Zn_M74/Hedgehog-like"/>
</dbReference>
<evidence type="ECO:0000313" key="2">
    <source>
        <dbReference type="EMBL" id="RDD60213.1"/>
    </source>
</evidence>
<dbReference type="InterPro" id="IPR013230">
    <property type="entry name" value="Peptidase_M15A_C"/>
</dbReference>
<evidence type="ECO:0000313" key="3">
    <source>
        <dbReference type="Proteomes" id="UP000253941"/>
    </source>
</evidence>
<dbReference type="AlphaFoldDB" id="A0A369T4E9"/>